<dbReference type="InterPro" id="IPR016187">
    <property type="entry name" value="CTDL_fold"/>
</dbReference>
<evidence type="ECO:0000313" key="2">
    <source>
        <dbReference type="WBParaSite" id="PgR022X_g030_t05"/>
    </source>
</evidence>
<reference evidence="2" key="1">
    <citation type="submission" date="2022-11" db="UniProtKB">
        <authorList>
            <consortium name="WormBaseParasite"/>
        </authorList>
    </citation>
    <scope>IDENTIFICATION</scope>
</reference>
<dbReference type="Proteomes" id="UP000887569">
    <property type="component" value="Unplaced"/>
</dbReference>
<dbReference type="SUPFAM" id="SSF56436">
    <property type="entry name" value="C-type lectin-like"/>
    <property type="match status" value="1"/>
</dbReference>
<dbReference type="AlphaFoldDB" id="A0A915B0E6"/>
<dbReference type="WBParaSite" id="PgR022X_g030_t05">
    <property type="protein sequence ID" value="PgR022X_g030_t05"/>
    <property type="gene ID" value="PgR022X_g030"/>
</dbReference>
<sequence length="213" mass="24257">LYTGLSAAKIMQAWIFVCIIVSATASMRNVTLYEVCAGNSEHYVHFLVRATKGLICYTFAPVSGSLYSVSGFSKPYHYRFSICHSMCPSHNAVSIHSQKELGYIADAIEYFEKVSPKKSGSDPRHYDLGYSYEFRRWDDYSPPNLDLSLGDFFSRRGCHGFDLTRRQPHTIDCEAESSVVMCEHRCVSATIFVSLSTEEEQKVTNWFFNVLNY</sequence>
<keyword evidence="1" id="KW-1185">Reference proteome</keyword>
<evidence type="ECO:0000313" key="1">
    <source>
        <dbReference type="Proteomes" id="UP000887569"/>
    </source>
</evidence>
<accession>A0A915B0E6</accession>
<organism evidence="1 2">
    <name type="scientific">Parascaris univalens</name>
    <name type="common">Nematode worm</name>
    <dbReference type="NCBI Taxonomy" id="6257"/>
    <lineage>
        <taxon>Eukaryota</taxon>
        <taxon>Metazoa</taxon>
        <taxon>Ecdysozoa</taxon>
        <taxon>Nematoda</taxon>
        <taxon>Chromadorea</taxon>
        <taxon>Rhabditida</taxon>
        <taxon>Spirurina</taxon>
        <taxon>Ascaridomorpha</taxon>
        <taxon>Ascaridoidea</taxon>
        <taxon>Ascarididae</taxon>
        <taxon>Parascaris</taxon>
    </lineage>
</organism>
<protein>
    <submittedName>
        <fullName evidence="2">Uncharacterized protein</fullName>
    </submittedName>
</protein>
<proteinExistence type="predicted"/>
<name>A0A915B0E6_PARUN</name>